<evidence type="ECO:0008006" key="3">
    <source>
        <dbReference type="Google" id="ProtNLM"/>
    </source>
</evidence>
<accession>A0ABV4TUG3</accession>
<dbReference type="Proteomes" id="UP001575181">
    <property type="component" value="Unassembled WGS sequence"/>
</dbReference>
<dbReference type="RefSeq" id="WP_373655686.1">
    <property type="nucleotide sequence ID" value="NZ_JBGUAW010000005.1"/>
</dbReference>
<evidence type="ECO:0000313" key="1">
    <source>
        <dbReference type="EMBL" id="MFA9460902.1"/>
    </source>
</evidence>
<keyword evidence="2" id="KW-1185">Reference proteome</keyword>
<comment type="caution">
    <text evidence="1">The sequence shown here is derived from an EMBL/GenBank/DDBJ whole genome shotgun (WGS) entry which is preliminary data.</text>
</comment>
<sequence>MDITEYPDEDRQAVAEFLRAEAIRLNRASLEEGSEAFGNRAEMLRHLADEVEPE</sequence>
<dbReference type="EMBL" id="JBGUAW010000005">
    <property type="protein sequence ID" value="MFA9460902.1"/>
    <property type="molecule type" value="Genomic_DNA"/>
</dbReference>
<organism evidence="1 2">
    <name type="scientific">Thiohalorhabdus methylotrophus</name>
    <dbReference type="NCBI Taxonomy" id="3242694"/>
    <lineage>
        <taxon>Bacteria</taxon>
        <taxon>Pseudomonadati</taxon>
        <taxon>Pseudomonadota</taxon>
        <taxon>Gammaproteobacteria</taxon>
        <taxon>Thiohalorhabdales</taxon>
        <taxon>Thiohalorhabdaceae</taxon>
        <taxon>Thiohalorhabdus</taxon>
    </lineage>
</organism>
<name>A0ABV4TUG3_9GAMM</name>
<gene>
    <name evidence="1" type="ORF">ACERLL_08700</name>
</gene>
<reference evidence="1 2" key="1">
    <citation type="submission" date="2024-08" db="EMBL/GenBank/DDBJ databases">
        <title>Whole-genome sequencing of halo(alkali)philic microorganisms from hypersaline lakes.</title>
        <authorList>
            <person name="Sorokin D.Y."/>
            <person name="Merkel A.Y."/>
            <person name="Messina E."/>
            <person name="Yakimov M."/>
        </authorList>
    </citation>
    <scope>NUCLEOTIDE SEQUENCE [LARGE SCALE GENOMIC DNA]</scope>
    <source>
        <strain evidence="1 2">Cl-TMA</strain>
    </source>
</reference>
<evidence type="ECO:0000313" key="2">
    <source>
        <dbReference type="Proteomes" id="UP001575181"/>
    </source>
</evidence>
<protein>
    <recommendedName>
        <fullName evidence="3">Acyl-CoA dehydrogenase</fullName>
    </recommendedName>
</protein>
<proteinExistence type="predicted"/>